<gene>
    <name evidence="2" type="ORF">BN1708_020273</name>
</gene>
<feature type="non-terminal residue" evidence="2">
    <location>
        <position position="1"/>
    </location>
</feature>
<organism evidence="2 3">
    <name type="scientific">Verticillium longisporum</name>
    <name type="common">Verticillium dahliae var. longisporum</name>
    <dbReference type="NCBI Taxonomy" id="100787"/>
    <lineage>
        <taxon>Eukaryota</taxon>
        <taxon>Fungi</taxon>
        <taxon>Dikarya</taxon>
        <taxon>Ascomycota</taxon>
        <taxon>Pezizomycotina</taxon>
        <taxon>Sordariomycetes</taxon>
        <taxon>Hypocreomycetidae</taxon>
        <taxon>Glomerellales</taxon>
        <taxon>Plectosphaerellaceae</taxon>
        <taxon>Verticillium</taxon>
    </lineage>
</organism>
<feature type="compositionally biased region" description="Basic and acidic residues" evidence="1">
    <location>
        <begin position="54"/>
        <end position="72"/>
    </location>
</feature>
<evidence type="ECO:0000313" key="3">
    <source>
        <dbReference type="Proteomes" id="UP000044602"/>
    </source>
</evidence>
<evidence type="ECO:0000256" key="1">
    <source>
        <dbReference type="SAM" id="MobiDB-lite"/>
    </source>
</evidence>
<accession>A0A0G4MSW7</accession>
<protein>
    <submittedName>
        <fullName evidence="2">Uncharacterized protein</fullName>
    </submittedName>
</protein>
<feature type="compositionally biased region" description="Basic residues" evidence="1">
    <location>
        <begin position="32"/>
        <end position="53"/>
    </location>
</feature>
<sequence length="72" mass="8283">QQGRPSLHGSAVPRPQTAPGASLPPQVCARPARQRRLPPSHHCRCRYRSRWPHGRHEADQALRREGCRWHSH</sequence>
<evidence type="ECO:0000313" key="2">
    <source>
        <dbReference type="EMBL" id="CRK37313.1"/>
    </source>
</evidence>
<keyword evidence="3" id="KW-1185">Reference proteome</keyword>
<proteinExistence type="predicted"/>
<dbReference type="Proteomes" id="UP000044602">
    <property type="component" value="Unassembled WGS sequence"/>
</dbReference>
<dbReference type="AlphaFoldDB" id="A0A0G4MSW7"/>
<reference evidence="2 3" key="1">
    <citation type="submission" date="2015-05" db="EMBL/GenBank/DDBJ databases">
        <authorList>
            <person name="Wang D.B."/>
            <person name="Wang M."/>
        </authorList>
    </citation>
    <scope>NUCLEOTIDE SEQUENCE [LARGE SCALE GENOMIC DNA]</scope>
    <source>
        <strain evidence="2">VL1</strain>
    </source>
</reference>
<dbReference type="EMBL" id="CVQH01024733">
    <property type="protein sequence ID" value="CRK37313.1"/>
    <property type="molecule type" value="Genomic_DNA"/>
</dbReference>
<name>A0A0G4MSW7_VERLO</name>
<feature type="region of interest" description="Disordered" evidence="1">
    <location>
        <begin position="1"/>
        <end position="72"/>
    </location>
</feature>